<dbReference type="AlphaFoldDB" id="A0A1B1ADD7"/>
<sequence>MSNGRSAPFGLFERMLAGRYLRAKRAHGGVALISVISVIAITLAVTALIITMSVMNGFRETLLSRILGVNGHVYVDVRNLPGSEIERLATLAREAPDVLHVAPTINAQALATSPDGLAAGVVVRGMRRGDLEALPIVANSIRSGGSFQNFEGIESPSILVGDRLAASLGAAENMAISILSPQGAATPFGLTPRRKSFLIGGVFSVGMAEFDSALIYMPLEQAQILFSRGDGADELEIRIRNPDRTVATMMELRNRLGPEVTIYDWRAKSQGLSDALVVERNVMRLILMILVTIAALNIVTGLIMLVKNKSRDIAILRTMGATKGAIMRVFFMASASLGLIGLSLGLLLGIGFCLNIEAIQNFIQQTTGFDVFPGTVYSLETLPARVEWSEVIGISLFTVLVTFAATLVTSWWASRFDPVEALRYE</sequence>
<dbReference type="InterPro" id="IPR003838">
    <property type="entry name" value="ABC3_permease_C"/>
</dbReference>
<dbReference type="STRING" id="1759059.ATE48_00800"/>
<dbReference type="EMBL" id="CP013244">
    <property type="protein sequence ID" value="ANP44564.1"/>
    <property type="molecule type" value="Genomic_DNA"/>
</dbReference>
<dbReference type="GO" id="GO:0044874">
    <property type="term" value="P:lipoprotein localization to outer membrane"/>
    <property type="evidence" value="ECO:0007669"/>
    <property type="project" value="TreeGrafter"/>
</dbReference>
<dbReference type="InterPro" id="IPR051447">
    <property type="entry name" value="Lipoprotein-release_system"/>
</dbReference>
<keyword evidence="6 8" id="KW-1133">Transmembrane helix</keyword>
<dbReference type="KEGG" id="cbot:ATE48_00800"/>
<dbReference type="Pfam" id="PF12704">
    <property type="entry name" value="MacB_PCD"/>
    <property type="match status" value="1"/>
</dbReference>
<feature type="transmembrane region" description="Helical" evidence="8">
    <location>
        <begin position="30"/>
        <end position="55"/>
    </location>
</feature>
<dbReference type="FunCoup" id="A0A1B1ADD7">
    <property type="interactions" value="236"/>
</dbReference>
<evidence type="ECO:0000256" key="6">
    <source>
        <dbReference type="ARBA" id="ARBA00022989"/>
    </source>
</evidence>
<evidence type="ECO:0000256" key="2">
    <source>
        <dbReference type="ARBA" id="ARBA00005236"/>
    </source>
</evidence>
<feature type="domain" description="ABC3 transporter permease C-terminal" evidence="9">
    <location>
        <begin position="285"/>
        <end position="417"/>
    </location>
</feature>
<keyword evidence="7 8" id="KW-0472">Membrane</keyword>
<dbReference type="PANTHER" id="PTHR30489:SF0">
    <property type="entry name" value="LIPOPROTEIN-RELEASING SYSTEM TRANSMEMBRANE PROTEIN LOLE"/>
    <property type="match status" value="1"/>
</dbReference>
<dbReference type="RefSeq" id="WP_066766846.1">
    <property type="nucleotide sequence ID" value="NZ_CP013244.1"/>
</dbReference>
<dbReference type="InterPro" id="IPR011925">
    <property type="entry name" value="LolCE_TM"/>
</dbReference>
<dbReference type="GO" id="GO:0098797">
    <property type="term" value="C:plasma membrane protein complex"/>
    <property type="evidence" value="ECO:0007669"/>
    <property type="project" value="TreeGrafter"/>
</dbReference>
<evidence type="ECO:0000256" key="5">
    <source>
        <dbReference type="ARBA" id="ARBA00022692"/>
    </source>
</evidence>
<evidence type="ECO:0008006" key="13">
    <source>
        <dbReference type="Google" id="ProtNLM"/>
    </source>
</evidence>
<evidence type="ECO:0000313" key="12">
    <source>
        <dbReference type="Proteomes" id="UP000092498"/>
    </source>
</evidence>
<dbReference type="Pfam" id="PF02687">
    <property type="entry name" value="FtsX"/>
    <property type="match status" value="1"/>
</dbReference>
<evidence type="ECO:0000256" key="7">
    <source>
        <dbReference type="ARBA" id="ARBA00023136"/>
    </source>
</evidence>
<feature type="domain" description="MacB-like periplasmic core" evidence="10">
    <location>
        <begin position="34"/>
        <end position="254"/>
    </location>
</feature>
<keyword evidence="3" id="KW-0813">Transport</keyword>
<evidence type="ECO:0000256" key="3">
    <source>
        <dbReference type="ARBA" id="ARBA00022448"/>
    </source>
</evidence>
<protein>
    <recommendedName>
        <fullName evidence="13">ABC transporter permease</fullName>
    </recommendedName>
</protein>
<name>A0A1B1ADD7_9PROT</name>
<evidence type="ECO:0000313" key="11">
    <source>
        <dbReference type="EMBL" id="ANP44564.1"/>
    </source>
</evidence>
<evidence type="ECO:0000256" key="1">
    <source>
        <dbReference type="ARBA" id="ARBA00004651"/>
    </source>
</evidence>
<keyword evidence="4" id="KW-1003">Cell membrane</keyword>
<dbReference type="OrthoDB" id="9808461at2"/>
<accession>A0A1B1ADD7</accession>
<comment type="similarity">
    <text evidence="2">Belongs to the ABC-4 integral membrane protein family. LolC/E subfamily.</text>
</comment>
<organism evidence="11 12">
    <name type="scientific">Candidatus Viadribacter manganicus</name>
    <dbReference type="NCBI Taxonomy" id="1759059"/>
    <lineage>
        <taxon>Bacteria</taxon>
        <taxon>Pseudomonadati</taxon>
        <taxon>Pseudomonadota</taxon>
        <taxon>Alphaproteobacteria</taxon>
        <taxon>Hyphomonadales</taxon>
        <taxon>Hyphomonadaceae</taxon>
        <taxon>Candidatus Viadribacter</taxon>
    </lineage>
</organism>
<evidence type="ECO:0000256" key="8">
    <source>
        <dbReference type="SAM" id="Phobius"/>
    </source>
</evidence>
<dbReference type="Proteomes" id="UP000092498">
    <property type="component" value="Chromosome"/>
</dbReference>
<dbReference type="PANTHER" id="PTHR30489">
    <property type="entry name" value="LIPOPROTEIN-RELEASING SYSTEM TRANSMEMBRANE PROTEIN LOLE"/>
    <property type="match status" value="1"/>
</dbReference>
<keyword evidence="5 8" id="KW-0812">Transmembrane</keyword>
<dbReference type="InterPro" id="IPR025857">
    <property type="entry name" value="MacB_PCD"/>
</dbReference>
<evidence type="ECO:0000259" key="9">
    <source>
        <dbReference type="Pfam" id="PF02687"/>
    </source>
</evidence>
<proteinExistence type="inferred from homology"/>
<feature type="transmembrane region" description="Helical" evidence="8">
    <location>
        <begin position="391"/>
        <end position="413"/>
    </location>
</feature>
<evidence type="ECO:0000259" key="10">
    <source>
        <dbReference type="Pfam" id="PF12704"/>
    </source>
</evidence>
<evidence type="ECO:0000256" key="4">
    <source>
        <dbReference type="ARBA" id="ARBA00022475"/>
    </source>
</evidence>
<dbReference type="InParanoid" id="A0A1B1ADD7"/>
<reference evidence="11 12" key="1">
    <citation type="submission" date="2015-11" db="EMBL/GenBank/DDBJ databases">
        <title>Whole-Genome Sequence of Candidatus Oderbacter manganicum from the National Park Lower Oder Valley, Germany.</title>
        <authorList>
            <person name="Braun B."/>
            <person name="Liere K."/>
            <person name="Szewzyk U."/>
        </authorList>
    </citation>
    <scope>NUCLEOTIDE SEQUENCE [LARGE SCALE GENOMIC DNA]</scope>
    <source>
        <strain evidence="11 12">OTSz_A_272</strain>
    </source>
</reference>
<comment type="subcellular location">
    <subcellularLocation>
        <location evidence="1">Cell membrane</location>
        <topology evidence="1">Multi-pass membrane protein</topology>
    </subcellularLocation>
</comment>
<keyword evidence="12" id="KW-1185">Reference proteome</keyword>
<gene>
    <name evidence="11" type="ORF">ATE48_00800</name>
</gene>
<dbReference type="NCBIfam" id="TIGR02212">
    <property type="entry name" value="lolCE"/>
    <property type="match status" value="1"/>
</dbReference>
<feature type="transmembrane region" description="Helical" evidence="8">
    <location>
        <begin position="326"/>
        <end position="352"/>
    </location>
</feature>
<feature type="transmembrane region" description="Helical" evidence="8">
    <location>
        <begin position="285"/>
        <end position="306"/>
    </location>
</feature>
<dbReference type="GO" id="GO:0042953">
    <property type="term" value="P:lipoprotein transport"/>
    <property type="evidence" value="ECO:0007669"/>
    <property type="project" value="InterPro"/>
</dbReference>